<protein>
    <submittedName>
        <fullName evidence="8">HlyD family secretion protein</fullName>
    </submittedName>
</protein>
<dbReference type="InterPro" id="IPR058625">
    <property type="entry name" value="MdtA-like_BSH"/>
</dbReference>
<dbReference type="SUPFAM" id="SSF111369">
    <property type="entry name" value="HlyD-like secretion proteins"/>
    <property type="match status" value="2"/>
</dbReference>
<comment type="subcellular location">
    <subcellularLocation>
        <location evidence="1">Cell envelope</location>
    </subcellularLocation>
</comment>
<dbReference type="Gene3D" id="2.40.30.170">
    <property type="match status" value="1"/>
</dbReference>
<name>A0ABU0HMW7_9HYPH</name>
<comment type="caution">
    <text evidence="8">The sequence shown here is derived from an EMBL/GenBank/DDBJ whole genome shotgun (WGS) entry which is preliminary data.</text>
</comment>
<dbReference type="Pfam" id="PF25954">
    <property type="entry name" value="Beta-barrel_RND_2"/>
    <property type="match status" value="1"/>
</dbReference>
<feature type="coiled-coil region" evidence="4">
    <location>
        <begin position="140"/>
        <end position="167"/>
    </location>
</feature>
<dbReference type="InterPro" id="IPR050465">
    <property type="entry name" value="UPF0194_transport"/>
</dbReference>
<evidence type="ECO:0000313" key="8">
    <source>
        <dbReference type="EMBL" id="MDQ0443675.1"/>
    </source>
</evidence>
<evidence type="ECO:0000256" key="4">
    <source>
        <dbReference type="SAM" id="Coils"/>
    </source>
</evidence>
<organism evidence="8 9">
    <name type="scientific">Methylobacterium persicinum</name>
    <dbReference type="NCBI Taxonomy" id="374426"/>
    <lineage>
        <taxon>Bacteria</taxon>
        <taxon>Pseudomonadati</taxon>
        <taxon>Pseudomonadota</taxon>
        <taxon>Alphaproteobacteria</taxon>
        <taxon>Hyphomicrobiales</taxon>
        <taxon>Methylobacteriaceae</taxon>
        <taxon>Methylobacterium</taxon>
    </lineage>
</organism>
<evidence type="ECO:0000259" key="7">
    <source>
        <dbReference type="Pfam" id="PF25954"/>
    </source>
</evidence>
<gene>
    <name evidence="8" type="ORF">QO016_003180</name>
</gene>
<feature type="signal peptide" evidence="5">
    <location>
        <begin position="1"/>
        <end position="15"/>
    </location>
</feature>
<evidence type="ECO:0000313" key="9">
    <source>
        <dbReference type="Proteomes" id="UP001236369"/>
    </source>
</evidence>
<dbReference type="InterPro" id="IPR058792">
    <property type="entry name" value="Beta-barrel_RND_2"/>
</dbReference>
<dbReference type="InterPro" id="IPR006143">
    <property type="entry name" value="RND_pump_MFP"/>
</dbReference>
<evidence type="ECO:0000256" key="2">
    <source>
        <dbReference type="ARBA" id="ARBA00009477"/>
    </source>
</evidence>
<accession>A0ABU0HMW7</accession>
<dbReference type="Pfam" id="PF25917">
    <property type="entry name" value="BSH_RND"/>
    <property type="match status" value="1"/>
</dbReference>
<dbReference type="Gene3D" id="2.40.50.100">
    <property type="match status" value="2"/>
</dbReference>
<dbReference type="EMBL" id="JAUSVV010000007">
    <property type="protein sequence ID" value="MDQ0443675.1"/>
    <property type="molecule type" value="Genomic_DNA"/>
</dbReference>
<dbReference type="PANTHER" id="PTHR32347">
    <property type="entry name" value="EFFLUX SYSTEM COMPONENT YKNX-RELATED"/>
    <property type="match status" value="1"/>
</dbReference>
<feature type="domain" description="CusB-like beta-barrel" evidence="7">
    <location>
        <begin position="307"/>
        <end position="381"/>
    </location>
</feature>
<evidence type="ECO:0000256" key="5">
    <source>
        <dbReference type="SAM" id="SignalP"/>
    </source>
</evidence>
<dbReference type="Gene3D" id="2.40.420.20">
    <property type="match status" value="1"/>
</dbReference>
<dbReference type="PANTHER" id="PTHR32347:SF14">
    <property type="entry name" value="EFFLUX SYSTEM COMPONENT YKNX-RELATED"/>
    <property type="match status" value="1"/>
</dbReference>
<reference evidence="8 9" key="1">
    <citation type="submission" date="2023-07" db="EMBL/GenBank/DDBJ databases">
        <title>Genomic Encyclopedia of Type Strains, Phase IV (KMG-IV): sequencing the most valuable type-strain genomes for metagenomic binning, comparative biology and taxonomic classification.</title>
        <authorList>
            <person name="Goeker M."/>
        </authorList>
    </citation>
    <scope>NUCLEOTIDE SEQUENCE [LARGE SCALE GENOMIC DNA]</scope>
    <source>
        <strain evidence="8 9">DSM 19562</strain>
    </source>
</reference>
<feature type="domain" description="Multidrug resistance protein MdtA-like barrel-sandwich hybrid" evidence="6">
    <location>
        <begin position="85"/>
        <end position="289"/>
    </location>
</feature>
<evidence type="ECO:0000259" key="6">
    <source>
        <dbReference type="Pfam" id="PF25917"/>
    </source>
</evidence>
<dbReference type="RefSeq" id="WP_238247630.1">
    <property type="nucleotide sequence ID" value="NZ_BPQX01000012.1"/>
</dbReference>
<evidence type="ECO:0000256" key="1">
    <source>
        <dbReference type="ARBA" id="ARBA00004196"/>
    </source>
</evidence>
<keyword evidence="9" id="KW-1185">Reference proteome</keyword>
<proteinExistence type="inferred from homology"/>
<dbReference type="NCBIfam" id="TIGR01730">
    <property type="entry name" value="RND_mfp"/>
    <property type="match status" value="1"/>
</dbReference>
<keyword evidence="5" id="KW-0732">Signal</keyword>
<comment type="similarity">
    <text evidence="2">Belongs to the membrane fusion protein (MFP) (TC 8.A.1) family.</text>
</comment>
<keyword evidence="3 4" id="KW-0175">Coiled coil</keyword>
<dbReference type="Proteomes" id="UP001236369">
    <property type="component" value="Unassembled WGS sequence"/>
</dbReference>
<evidence type="ECO:0000256" key="3">
    <source>
        <dbReference type="ARBA" id="ARBA00023054"/>
    </source>
</evidence>
<sequence>MGSWFISTLCTSAVAAGLTLIAVAQQKPGEVRETVQLLTAWSGQAYDEWVGHAPPAEGERFITAAIQRGSLEQVVTATGALQPVETVEVGSQQPGLIRKLFVDFNDRVRKGDPLAEIDPRSYLARVEQERASLAVARATVRVQEARLERARIDLDNAQAHRAVLAARVDNAEVLEAAAQRNLERKTVLRSREVATLTSLDDAQTELASRKAQMRETSTLLNLNGFTVDGASADLRRIEGELAEAKASLPLREASLRAAEIELERTTIRSPINGVIVGRFVSEGQTLAVGLEARTAFSVAKNLGEMEIHARVDETDIGRVAPDQKATFTVDAFPGRRFEAIVRQVRKAPQVSQGVVTYTVVLKTENRDGLLLPGMTALARLTVRRDEDVLKVPLAALRFRPSSGRPAGRPEDGAAKEQAVWIQGPSGTLRPVPVVTGAISADQVALKDGGLAEGDRVVVGQAETVEPPRFLGIRLGL</sequence>
<feature type="chain" id="PRO_5047178669" evidence="5">
    <location>
        <begin position="16"/>
        <end position="476"/>
    </location>
</feature>